<dbReference type="Proteomes" id="UP000216033">
    <property type="component" value="Unassembled WGS sequence"/>
</dbReference>
<accession>A0A270B6H1</accession>
<gene>
    <name evidence="2" type="ORF">B9K05_12725</name>
</gene>
<proteinExistence type="predicted"/>
<dbReference type="AlphaFoldDB" id="A0A270B6H1"/>
<dbReference type="EMBL" id="NDFP01000019">
    <property type="protein sequence ID" value="PAL20607.1"/>
    <property type="molecule type" value="Genomic_DNA"/>
</dbReference>
<organism evidence="2 3">
    <name type="scientific">Acetobacter syzygii</name>
    <dbReference type="NCBI Taxonomy" id="146476"/>
    <lineage>
        <taxon>Bacteria</taxon>
        <taxon>Pseudomonadati</taxon>
        <taxon>Pseudomonadota</taxon>
        <taxon>Alphaproteobacteria</taxon>
        <taxon>Acetobacterales</taxon>
        <taxon>Acetobacteraceae</taxon>
        <taxon>Acetobacter</taxon>
    </lineage>
</organism>
<evidence type="ECO:0000313" key="3">
    <source>
        <dbReference type="Proteomes" id="UP000216033"/>
    </source>
</evidence>
<reference evidence="2 3" key="1">
    <citation type="submission" date="2017-04" db="EMBL/GenBank/DDBJ databases">
        <title>Kefir bacterial isolates.</title>
        <authorList>
            <person name="Kim Y."/>
            <person name="Blasche S."/>
            <person name="Patil K.R."/>
        </authorList>
    </citation>
    <scope>NUCLEOTIDE SEQUENCE [LARGE SCALE GENOMIC DNA]</scope>
    <source>
        <strain evidence="2 3">KR-2</strain>
    </source>
</reference>
<evidence type="ECO:0000313" key="2">
    <source>
        <dbReference type="EMBL" id="PAL20607.1"/>
    </source>
</evidence>
<feature type="coiled-coil region" evidence="1">
    <location>
        <begin position="93"/>
        <end position="135"/>
    </location>
</feature>
<keyword evidence="3" id="KW-1185">Reference proteome</keyword>
<name>A0A270B6H1_9PROT</name>
<comment type="caution">
    <text evidence="2">The sequence shown here is derived from an EMBL/GenBank/DDBJ whole genome shotgun (WGS) entry which is preliminary data.</text>
</comment>
<sequence>MWEAAKMTTISIGIEGALAALDDAYGAASLRAWMERHRDALLAHLDGRRINWRALCEWFASAGLTNAKGETPSVRCAQLTWHRVGKWLERRKTQAAERNAETLRLEAERESERALRDAENRLKQEAEAIERAKLLEKMACAERAAEWQRENRARVEEYKHQAKQNRAAETATPTVTKPIPALSEAQPDSSHLVYLDLPKVDKVSAKAYLPHDPSLPPVQEGELEQIRLLPFKFSDLPGYPSHRNYDYEFEWLRDVGHLLWARHGTTETMTFAESEVFRAARNQVPGFWRDITPQ</sequence>
<protein>
    <submittedName>
        <fullName evidence="2">Uncharacterized protein</fullName>
    </submittedName>
</protein>
<keyword evidence="1" id="KW-0175">Coiled coil</keyword>
<evidence type="ECO:0000256" key="1">
    <source>
        <dbReference type="SAM" id="Coils"/>
    </source>
</evidence>